<feature type="domain" description="EF-hand" evidence="2">
    <location>
        <begin position="74"/>
        <end position="109"/>
    </location>
</feature>
<dbReference type="PROSITE" id="PS50222">
    <property type="entry name" value="EF_HAND_2"/>
    <property type="match status" value="1"/>
</dbReference>
<comment type="caution">
    <text evidence="4">The sequence shown here is derived from an EMBL/GenBank/DDBJ whole genome shotgun (WGS) entry which is preliminary data.</text>
</comment>
<dbReference type="OrthoDB" id="26525at2759"/>
<evidence type="ECO:0000313" key="5">
    <source>
        <dbReference type="Proteomes" id="UP000693970"/>
    </source>
</evidence>
<evidence type="ECO:0000313" key="3">
    <source>
        <dbReference type="EMBL" id="KAG7344633.1"/>
    </source>
</evidence>
<dbReference type="FunFam" id="1.10.238.10:FF:000001">
    <property type="entry name" value="Calmodulin 1"/>
    <property type="match status" value="1"/>
</dbReference>
<evidence type="ECO:0000259" key="2">
    <source>
        <dbReference type="PROSITE" id="PS50222"/>
    </source>
</evidence>
<dbReference type="CDD" id="cd00051">
    <property type="entry name" value="EFh"/>
    <property type="match status" value="1"/>
</dbReference>
<dbReference type="SMART" id="SM00054">
    <property type="entry name" value="EFh"/>
    <property type="match status" value="1"/>
</dbReference>
<dbReference type="PANTHER" id="PTHR23048">
    <property type="entry name" value="MYOSIN LIGHT CHAIN 1, 3"/>
    <property type="match status" value="1"/>
</dbReference>
<name>A0A9K3Q4U9_9STRA</name>
<proteinExistence type="predicted"/>
<keyword evidence="5" id="KW-1185">Reference proteome</keyword>
<dbReference type="InterPro" id="IPR050230">
    <property type="entry name" value="CALM/Myosin/TropC-like"/>
</dbReference>
<dbReference type="GO" id="GO:0005509">
    <property type="term" value="F:calcium ion binding"/>
    <property type="evidence" value="ECO:0007669"/>
    <property type="project" value="InterPro"/>
</dbReference>
<dbReference type="Pfam" id="PF13499">
    <property type="entry name" value="EF-hand_7"/>
    <property type="match status" value="1"/>
</dbReference>
<dbReference type="PANTHER" id="PTHR23048:SF0">
    <property type="entry name" value="CALMODULIN LIKE 3"/>
    <property type="match status" value="1"/>
</dbReference>
<dbReference type="Proteomes" id="UP000693970">
    <property type="component" value="Unassembled WGS sequence"/>
</dbReference>
<reference evidence="4" key="1">
    <citation type="journal article" date="2021" name="Sci. Rep.">
        <title>Diploid genomic architecture of Nitzschia inconspicua, an elite biomass production diatom.</title>
        <authorList>
            <person name="Oliver A."/>
            <person name="Podell S."/>
            <person name="Pinowska A."/>
            <person name="Traller J.C."/>
            <person name="Smith S.R."/>
            <person name="McClure R."/>
            <person name="Beliaev A."/>
            <person name="Bohutskyi P."/>
            <person name="Hill E.A."/>
            <person name="Rabines A."/>
            <person name="Zheng H."/>
            <person name="Allen L.Z."/>
            <person name="Kuo A."/>
            <person name="Grigoriev I.V."/>
            <person name="Allen A.E."/>
            <person name="Hazlebeck D."/>
            <person name="Allen E.E."/>
        </authorList>
    </citation>
    <scope>NUCLEOTIDE SEQUENCE</scope>
    <source>
        <strain evidence="4">Hildebrandi</strain>
    </source>
</reference>
<accession>A0A9K3Q4U9</accession>
<evidence type="ECO:0000313" key="4">
    <source>
        <dbReference type="EMBL" id="KAG7370465.1"/>
    </source>
</evidence>
<dbReference type="EMBL" id="JAGRRH010000004">
    <property type="protein sequence ID" value="KAG7370465.1"/>
    <property type="molecule type" value="Genomic_DNA"/>
</dbReference>
<dbReference type="InterPro" id="IPR002048">
    <property type="entry name" value="EF_hand_dom"/>
</dbReference>
<reference evidence="4" key="2">
    <citation type="submission" date="2021-04" db="EMBL/GenBank/DDBJ databases">
        <authorList>
            <person name="Podell S."/>
        </authorList>
    </citation>
    <scope>NUCLEOTIDE SEQUENCE</scope>
    <source>
        <strain evidence="4">Hildebrandi</strain>
    </source>
</reference>
<dbReference type="AlphaFoldDB" id="A0A9K3Q4U9"/>
<dbReference type="GO" id="GO:0016460">
    <property type="term" value="C:myosin II complex"/>
    <property type="evidence" value="ECO:0007669"/>
    <property type="project" value="TreeGrafter"/>
</dbReference>
<organism evidence="4 5">
    <name type="scientific">Nitzschia inconspicua</name>
    <dbReference type="NCBI Taxonomy" id="303405"/>
    <lineage>
        <taxon>Eukaryota</taxon>
        <taxon>Sar</taxon>
        <taxon>Stramenopiles</taxon>
        <taxon>Ochrophyta</taxon>
        <taxon>Bacillariophyta</taxon>
        <taxon>Bacillariophyceae</taxon>
        <taxon>Bacillariophycidae</taxon>
        <taxon>Bacillariales</taxon>
        <taxon>Bacillariaceae</taxon>
        <taxon>Nitzschia</taxon>
    </lineage>
</organism>
<protein>
    <recommendedName>
        <fullName evidence="1">Calmodulin</fullName>
    </recommendedName>
</protein>
<sequence length="144" mass="15583">MPLTEDQEHEMVDIFAKYASGGKIGSNEIGKACRAGGLNPTEADLDVWKSEVKSGLDQGGFIKFMNKKFGECGDSTDEIIDAFQAFDATGNGTISVTELKHILTTMGEKMTGSEVQTLIDECAVDDGRINYTALANMLFNPYAE</sequence>
<gene>
    <name evidence="4" type="ORF">IV203_019035</name>
    <name evidence="3" type="ORF">IV203_022641</name>
</gene>
<dbReference type="EMBL" id="JAGRRH010000023">
    <property type="protein sequence ID" value="KAG7344633.1"/>
    <property type="molecule type" value="Genomic_DNA"/>
</dbReference>
<evidence type="ECO:0000256" key="1">
    <source>
        <dbReference type="ARBA" id="ARBA00020786"/>
    </source>
</evidence>